<dbReference type="FunFam" id="3.40.1010.10:FF:000001">
    <property type="entry name" value="Siroheme synthase"/>
    <property type="match status" value="1"/>
</dbReference>
<dbReference type="NCBIfam" id="NF007922">
    <property type="entry name" value="PRK10637.1"/>
    <property type="match status" value="1"/>
</dbReference>
<evidence type="ECO:0000256" key="12">
    <source>
        <dbReference type="ARBA" id="ARBA00025705"/>
    </source>
</evidence>
<dbReference type="InterPro" id="IPR050161">
    <property type="entry name" value="Siro_Cobalamin_biosynth"/>
</dbReference>
<keyword evidence="4 15" id="KW-0489">Methyltransferase</keyword>
<comment type="pathway">
    <text evidence="12">Porphyrin-containing compound metabolism; siroheme biosynthesis; precorrin-2 from uroporphyrinogen III: step 1/1.</text>
</comment>
<dbReference type="GO" id="GO:0009236">
    <property type="term" value="P:cobalamin biosynthetic process"/>
    <property type="evidence" value="ECO:0007669"/>
    <property type="project" value="UniProtKB-KW"/>
</dbReference>
<dbReference type="CDD" id="cd11642">
    <property type="entry name" value="SUMT"/>
    <property type="match status" value="1"/>
</dbReference>
<dbReference type="GO" id="GO:0051287">
    <property type="term" value="F:NAD binding"/>
    <property type="evidence" value="ECO:0007669"/>
    <property type="project" value="InterPro"/>
</dbReference>
<dbReference type="InterPro" id="IPR037115">
    <property type="entry name" value="Sirohaem_synt_dimer_dom_sf"/>
</dbReference>
<proteinExistence type="inferred from homology"/>
<dbReference type="PIRSF" id="PIRSF036426">
    <property type="entry name" value="Sirohaem_synth"/>
    <property type="match status" value="1"/>
</dbReference>
<evidence type="ECO:0000256" key="14">
    <source>
        <dbReference type="PIRSR" id="PIRSR036426-1"/>
    </source>
</evidence>
<dbReference type="InterPro" id="IPR000878">
    <property type="entry name" value="4pyrrol_Mease"/>
</dbReference>
<dbReference type="OrthoDB" id="9815856at2"/>
<dbReference type="GO" id="GO:0043115">
    <property type="term" value="F:precorrin-2 dehydrogenase activity"/>
    <property type="evidence" value="ECO:0007669"/>
    <property type="project" value="UniProtKB-EC"/>
</dbReference>
<dbReference type="InterPro" id="IPR003043">
    <property type="entry name" value="Uropor_MeTrfase_CS"/>
</dbReference>
<keyword evidence="11" id="KW-0511">Multifunctional enzyme</keyword>
<evidence type="ECO:0000313" key="18">
    <source>
        <dbReference type="EMBL" id="OJF90014.1"/>
    </source>
</evidence>
<dbReference type="GO" id="GO:0032259">
    <property type="term" value="P:methylation"/>
    <property type="evidence" value="ECO:0007669"/>
    <property type="project" value="UniProtKB-KW"/>
</dbReference>
<evidence type="ECO:0000256" key="6">
    <source>
        <dbReference type="ARBA" id="ARBA00022691"/>
    </source>
</evidence>
<keyword evidence="6" id="KW-0949">S-adenosyl-L-methionine</keyword>
<evidence type="ECO:0000256" key="4">
    <source>
        <dbReference type="ARBA" id="ARBA00022603"/>
    </source>
</evidence>
<dbReference type="Pfam" id="PF10414">
    <property type="entry name" value="CysG_dimeriser"/>
    <property type="match status" value="1"/>
</dbReference>
<keyword evidence="19" id="KW-1185">Reference proteome</keyword>
<dbReference type="SUPFAM" id="SSF75615">
    <property type="entry name" value="Siroheme synthase middle domains-like"/>
    <property type="match status" value="1"/>
</dbReference>
<dbReference type="Gene3D" id="3.30.160.110">
    <property type="entry name" value="Siroheme synthase, domain 2"/>
    <property type="match status" value="1"/>
</dbReference>
<evidence type="ECO:0000259" key="16">
    <source>
        <dbReference type="Pfam" id="PF00590"/>
    </source>
</evidence>
<dbReference type="InterPro" id="IPR014777">
    <property type="entry name" value="4pyrrole_Mease_sub1"/>
</dbReference>
<dbReference type="AlphaFoldDB" id="A0A657LK42"/>
<dbReference type="Proteomes" id="UP000182661">
    <property type="component" value="Unassembled WGS sequence"/>
</dbReference>
<evidence type="ECO:0000256" key="2">
    <source>
        <dbReference type="ARBA" id="ARBA00005879"/>
    </source>
</evidence>
<protein>
    <submittedName>
        <fullName evidence="18">Siroheme synthase</fullName>
    </submittedName>
</protein>
<evidence type="ECO:0000313" key="19">
    <source>
        <dbReference type="Proteomes" id="UP000182661"/>
    </source>
</evidence>
<comment type="catalytic activity">
    <reaction evidence="13">
        <text>precorrin-2 + NAD(+) = sirohydrochlorin + NADH + 2 H(+)</text>
        <dbReference type="Rhea" id="RHEA:15613"/>
        <dbReference type="ChEBI" id="CHEBI:15378"/>
        <dbReference type="ChEBI" id="CHEBI:57540"/>
        <dbReference type="ChEBI" id="CHEBI:57945"/>
        <dbReference type="ChEBI" id="CHEBI:58351"/>
        <dbReference type="ChEBI" id="CHEBI:58827"/>
        <dbReference type="EC" id="1.3.1.76"/>
    </reaction>
</comment>
<dbReference type="SUPFAM" id="SSF51735">
    <property type="entry name" value="NAD(P)-binding Rossmann-fold domains"/>
    <property type="match status" value="1"/>
</dbReference>
<dbReference type="Pfam" id="PF00590">
    <property type="entry name" value="TP_methylase"/>
    <property type="match status" value="1"/>
</dbReference>
<dbReference type="InterPro" id="IPR014776">
    <property type="entry name" value="4pyrrole_Mease_sub2"/>
</dbReference>
<evidence type="ECO:0000256" key="7">
    <source>
        <dbReference type="ARBA" id="ARBA00023002"/>
    </source>
</evidence>
<dbReference type="PANTHER" id="PTHR45790">
    <property type="entry name" value="SIROHEME SYNTHASE-RELATED"/>
    <property type="match status" value="1"/>
</dbReference>
<evidence type="ECO:0000256" key="5">
    <source>
        <dbReference type="ARBA" id="ARBA00022679"/>
    </source>
</evidence>
<keyword evidence="8" id="KW-0520">NAD</keyword>
<dbReference type="GO" id="GO:0019354">
    <property type="term" value="P:siroheme biosynthetic process"/>
    <property type="evidence" value="ECO:0007669"/>
    <property type="project" value="UniProtKB-UniPathway"/>
</dbReference>
<evidence type="ECO:0000256" key="10">
    <source>
        <dbReference type="ARBA" id="ARBA00023244"/>
    </source>
</evidence>
<evidence type="ECO:0000256" key="9">
    <source>
        <dbReference type="ARBA" id="ARBA00023239"/>
    </source>
</evidence>
<evidence type="ECO:0000256" key="15">
    <source>
        <dbReference type="RuleBase" id="RU003960"/>
    </source>
</evidence>
<dbReference type="InterPro" id="IPR012409">
    <property type="entry name" value="Sirohaem_synth"/>
</dbReference>
<dbReference type="PROSITE" id="PS00839">
    <property type="entry name" value="SUMT_1"/>
    <property type="match status" value="1"/>
</dbReference>
<evidence type="ECO:0000256" key="8">
    <source>
        <dbReference type="ARBA" id="ARBA00023027"/>
    </source>
</evidence>
<dbReference type="PANTHER" id="PTHR45790:SF3">
    <property type="entry name" value="S-ADENOSYL-L-METHIONINE-DEPENDENT UROPORPHYRINOGEN III METHYLTRANSFERASE, CHLOROPLASTIC"/>
    <property type="match status" value="1"/>
</dbReference>
<reference evidence="18 19" key="1">
    <citation type="submission" date="2016-02" db="EMBL/GenBank/DDBJ databases">
        <title>Genome sequencing of a beta-galactosidase producing bacteria Rhizobium sp. 59.</title>
        <authorList>
            <person name="Wang D."/>
            <person name="Kot W."/>
            <person name="Qin Y."/>
            <person name="Hansen L."/>
            <person name="Naqvi K."/>
            <person name="Rensing C."/>
        </authorList>
    </citation>
    <scope>NUCLEOTIDE SEQUENCE [LARGE SCALE GENOMIC DNA]</scope>
    <source>
        <strain evidence="18 19">59</strain>
    </source>
</reference>
<feature type="domain" description="Tetrapyrrole methylase" evidence="16">
    <location>
        <begin position="221"/>
        <end position="430"/>
    </location>
</feature>
<keyword evidence="5 15" id="KW-0808">Transferase</keyword>
<dbReference type="Gene3D" id="3.40.1010.10">
    <property type="entry name" value="Cobalt-precorrin-4 Transmethylase, Domain 1"/>
    <property type="match status" value="1"/>
</dbReference>
<dbReference type="NCBIfam" id="TIGR01470">
    <property type="entry name" value="cysG_Nterm"/>
    <property type="match status" value="1"/>
</dbReference>
<feature type="domain" description="Sirohaem synthase dimerisation" evidence="17">
    <location>
        <begin position="154"/>
        <end position="211"/>
    </location>
</feature>
<dbReference type="InterPro" id="IPR019478">
    <property type="entry name" value="Sirohaem_synthase_dimer_dom"/>
</dbReference>
<keyword evidence="7" id="KW-0560">Oxidoreductase</keyword>
<dbReference type="InterPro" id="IPR006367">
    <property type="entry name" value="Sirohaem_synthase_N"/>
</dbReference>
<dbReference type="UniPathway" id="UPA00262">
    <property type="reaction ID" value="UER00211"/>
</dbReference>
<dbReference type="NCBIfam" id="NF004790">
    <property type="entry name" value="PRK06136.1"/>
    <property type="match status" value="1"/>
</dbReference>
<sequence>MTEQLTVFPAFFRVAQKCVAVFGNGDEAYAKVRLLRNTQAAITVFAENPQADFADYLAQHAVTTVSAAFVPQQVEGAVLVFAATGDEHQDQVIVAAARAAKIPANAVDQPEFCDFLTPALVNRAPVAVAIGTEGAGPVLAQMIRAQVDQILSPSLGALASLAQSYRRAVDRLLPRGVARRVFWRRFFSGAVADQVALGNTSFARREATRLLKTLGNVPGHVWLVGAGPGAEDLLTLRAQRVMMEADVLVYDALVPQAIVDMGRRDAERLSVGKRKGCHSKSQGEINRLLVRLALEGKRVVRLKSGDPLVYGRAGEEMAALREAGISYEIVPGITSAFAAAADFELPLTLRGVASSLIFTTGHDLTGDVLPDWARLAISGATIAVYMGRTVAASVAARLMEAGLPAETTVAVIENASRNDRRLLHGTLRDLPDLEHRNELNGPVMVIIGDAVAGANFEHSEPLVRQAGRLADAAVAAPGERETQEDELRN</sequence>
<dbReference type="Gene3D" id="3.40.50.720">
    <property type="entry name" value="NAD(P)-binding Rossmann-like Domain"/>
    <property type="match status" value="1"/>
</dbReference>
<dbReference type="InterPro" id="IPR036291">
    <property type="entry name" value="NAD(P)-bd_dom_sf"/>
</dbReference>
<dbReference type="GO" id="GO:0004851">
    <property type="term" value="F:uroporphyrin-III C-methyltransferase activity"/>
    <property type="evidence" value="ECO:0007669"/>
    <property type="project" value="InterPro"/>
</dbReference>
<comment type="similarity">
    <text evidence="2 15">Belongs to the precorrin methyltransferase family.</text>
</comment>
<evidence type="ECO:0000256" key="1">
    <source>
        <dbReference type="ARBA" id="ARBA00005010"/>
    </source>
</evidence>
<comment type="pathway">
    <text evidence="1">Porphyrin-containing compound metabolism; siroheme biosynthesis; sirohydrochlorin from precorrin-2: step 1/1.</text>
</comment>
<keyword evidence="3" id="KW-0169">Cobalamin biosynthesis</keyword>
<dbReference type="GO" id="GO:0051266">
    <property type="term" value="F:sirohydrochlorin ferrochelatase activity"/>
    <property type="evidence" value="ECO:0007669"/>
    <property type="project" value="InterPro"/>
</dbReference>
<dbReference type="Pfam" id="PF13241">
    <property type="entry name" value="NAD_binding_7"/>
    <property type="match status" value="1"/>
</dbReference>
<gene>
    <name evidence="18" type="ORF">AX760_08785</name>
</gene>
<organism evidence="18 19">
    <name type="scientific">Pararhizobium antarcticum</name>
    <dbReference type="NCBI Taxonomy" id="1798805"/>
    <lineage>
        <taxon>Bacteria</taxon>
        <taxon>Pseudomonadati</taxon>
        <taxon>Pseudomonadota</taxon>
        <taxon>Alphaproteobacteria</taxon>
        <taxon>Hyphomicrobiales</taxon>
        <taxon>Rhizobiaceae</taxon>
        <taxon>Rhizobium/Agrobacterium group</taxon>
        <taxon>Pararhizobium</taxon>
    </lineage>
</organism>
<evidence type="ECO:0000256" key="13">
    <source>
        <dbReference type="ARBA" id="ARBA00047561"/>
    </source>
</evidence>
<dbReference type="Gene3D" id="1.10.8.210">
    <property type="entry name" value="Sirohaem synthase, dimerisation domain"/>
    <property type="match status" value="1"/>
</dbReference>
<evidence type="ECO:0000259" key="17">
    <source>
        <dbReference type="Pfam" id="PF10414"/>
    </source>
</evidence>
<keyword evidence="9" id="KW-0456">Lyase</keyword>
<dbReference type="SUPFAM" id="SSF53790">
    <property type="entry name" value="Tetrapyrrole methylase"/>
    <property type="match status" value="1"/>
</dbReference>
<dbReference type="RefSeq" id="WP_071835845.1">
    <property type="nucleotide sequence ID" value="NZ_LSRP01000151.1"/>
</dbReference>
<keyword evidence="10" id="KW-0627">Porphyrin biosynthesis</keyword>
<comment type="caution">
    <text evidence="18">The sequence shown here is derived from an EMBL/GenBank/DDBJ whole genome shotgun (WGS) entry which is preliminary data.</text>
</comment>
<dbReference type="NCBIfam" id="TIGR01469">
    <property type="entry name" value="cobA_cysG_Cterm"/>
    <property type="match status" value="1"/>
</dbReference>
<feature type="active site" description="Proton donor" evidence="14">
    <location>
        <position position="273"/>
    </location>
</feature>
<dbReference type="InterPro" id="IPR006366">
    <property type="entry name" value="CobA/CysG_C"/>
</dbReference>
<dbReference type="EMBL" id="LSRP01000151">
    <property type="protein sequence ID" value="OJF90014.1"/>
    <property type="molecule type" value="Genomic_DNA"/>
</dbReference>
<evidence type="ECO:0000256" key="3">
    <source>
        <dbReference type="ARBA" id="ARBA00022573"/>
    </source>
</evidence>
<name>A0A657LK42_9HYPH</name>
<evidence type="ECO:0000256" key="11">
    <source>
        <dbReference type="ARBA" id="ARBA00023268"/>
    </source>
</evidence>
<dbReference type="Gene3D" id="3.30.950.10">
    <property type="entry name" value="Methyltransferase, Cobalt-precorrin-4 Transmethylase, Domain 2"/>
    <property type="match status" value="1"/>
</dbReference>
<accession>A0A657LK42</accession>
<feature type="active site" description="Proton acceptor" evidence="14">
    <location>
        <position position="251"/>
    </location>
</feature>
<dbReference type="PROSITE" id="PS00840">
    <property type="entry name" value="SUMT_2"/>
    <property type="match status" value="1"/>
</dbReference>
<dbReference type="InterPro" id="IPR035996">
    <property type="entry name" value="4pyrrol_Methylase_sf"/>
</dbReference>